<evidence type="ECO:0000313" key="2">
    <source>
        <dbReference type="Proteomes" id="UP001162992"/>
    </source>
</evidence>
<dbReference type="EMBL" id="CM055108">
    <property type="protein sequence ID" value="KAJ7526103.1"/>
    <property type="molecule type" value="Genomic_DNA"/>
</dbReference>
<keyword evidence="2" id="KW-1185">Reference proteome</keyword>
<name>A0ACC2B8P5_DIPCM</name>
<gene>
    <name evidence="1" type="ORF">O6H91_17G081800</name>
</gene>
<reference evidence="2" key="1">
    <citation type="journal article" date="2024" name="Proc. Natl. Acad. Sci. U.S.A.">
        <title>Extraordinary preservation of gene collinearity over three hundred million years revealed in homosporous lycophytes.</title>
        <authorList>
            <person name="Li C."/>
            <person name="Wickell D."/>
            <person name="Kuo L.Y."/>
            <person name="Chen X."/>
            <person name="Nie B."/>
            <person name="Liao X."/>
            <person name="Peng D."/>
            <person name="Ji J."/>
            <person name="Jenkins J."/>
            <person name="Williams M."/>
            <person name="Shu S."/>
            <person name="Plott C."/>
            <person name="Barry K."/>
            <person name="Rajasekar S."/>
            <person name="Grimwood J."/>
            <person name="Han X."/>
            <person name="Sun S."/>
            <person name="Hou Z."/>
            <person name="He W."/>
            <person name="Dai G."/>
            <person name="Sun C."/>
            <person name="Schmutz J."/>
            <person name="Leebens-Mack J.H."/>
            <person name="Li F.W."/>
            <person name="Wang L."/>
        </authorList>
    </citation>
    <scope>NUCLEOTIDE SEQUENCE [LARGE SCALE GENOMIC DNA]</scope>
    <source>
        <strain evidence="2">cv. PW_Plant_1</strain>
    </source>
</reference>
<evidence type="ECO:0000313" key="1">
    <source>
        <dbReference type="EMBL" id="KAJ7526103.1"/>
    </source>
</evidence>
<protein>
    <submittedName>
        <fullName evidence="1">Uncharacterized protein</fullName>
    </submittedName>
</protein>
<comment type="caution">
    <text evidence="1">The sequence shown here is derived from an EMBL/GenBank/DDBJ whole genome shotgun (WGS) entry which is preliminary data.</text>
</comment>
<proteinExistence type="predicted"/>
<sequence>MFPLEWNDMDIISWERKWCPWWLDYPVGQVPPYERDLHVRRQAMIQGKRQNTQEPEQGSTSKRKVLARQRRPEQRSRRLLVLEDEEDLHDSYMLSSDDTPVDAAIVDYVATSLDTPEALQGKVCAVLCDIRKIARKKKSSAAKKVREFCTHNLATGLTINKIPAPFWNEFYPDLAATVFEIASFWWRC</sequence>
<organism evidence="1 2">
    <name type="scientific">Diphasiastrum complanatum</name>
    <name type="common">Issler's clubmoss</name>
    <name type="synonym">Lycopodium complanatum</name>
    <dbReference type="NCBI Taxonomy" id="34168"/>
    <lineage>
        <taxon>Eukaryota</taxon>
        <taxon>Viridiplantae</taxon>
        <taxon>Streptophyta</taxon>
        <taxon>Embryophyta</taxon>
        <taxon>Tracheophyta</taxon>
        <taxon>Lycopodiopsida</taxon>
        <taxon>Lycopodiales</taxon>
        <taxon>Lycopodiaceae</taxon>
        <taxon>Lycopodioideae</taxon>
        <taxon>Diphasiastrum</taxon>
    </lineage>
</organism>
<accession>A0ACC2B8P5</accession>
<dbReference type="Proteomes" id="UP001162992">
    <property type="component" value="Chromosome 17"/>
</dbReference>